<dbReference type="EC" id="6.1.1.7" evidence="3"/>
<dbReference type="InterPro" id="IPR003156">
    <property type="entry name" value="DHHA1_dom"/>
</dbReference>
<accession>A0A2A2TAK9</accession>
<keyword evidence="8" id="KW-0547">Nucleotide-binding</keyword>
<evidence type="ECO:0000256" key="9">
    <source>
        <dbReference type="ARBA" id="ARBA00022833"/>
    </source>
</evidence>
<comment type="catalytic activity">
    <reaction evidence="16">
        <text>tRNA(Ala) + L-alanine + ATP = L-alanyl-tRNA(Ala) + AMP + diphosphate</text>
        <dbReference type="Rhea" id="RHEA:12540"/>
        <dbReference type="Rhea" id="RHEA-COMP:9657"/>
        <dbReference type="Rhea" id="RHEA-COMP:9923"/>
        <dbReference type="ChEBI" id="CHEBI:30616"/>
        <dbReference type="ChEBI" id="CHEBI:33019"/>
        <dbReference type="ChEBI" id="CHEBI:57972"/>
        <dbReference type="ChEBI" id="CHEBI:78442"/>
        <dbReference type="ChEBI" id="CHEBI:78497"/>
        <dbReference type="ChEBI" id="CHEBI:456215"/>
        <dbReference type="EC" id="6.1.1.7"/>
    </reaction>
</comment>
<dbReference type="GO" id="GO:0046872">
    <property type="term" value="F:metal ion binding"/>
    <property type="evidence" value="ECO:0007669"/>
    <property type="project" value="UniProtKB-KW"/>
</dbReference>
<feature type="non-terminal residue" evidence="19">
    <location>
        <position position="1"/>
    </location>
</feature>
<dbReference type="GO" id="GO:0006419">
    <property type="term" value="P:alanyl-tRNA aminoacylation"/>
    <property type="evidence" value="ECO:0007669"/>
    <property type="project" value="InterPro"/>
</dbReference>
<evidence type="ECO:0000256" key="13">
    <source>
        <dbReference type="ARBA" id="ARBA00023146"/>
    </source>
</evidence>
<evidence type="ECO:0000256" key="11">
    <source>
        <dbReference type="ARBA" id="ARBA00022884"/>
    </source>
</evidence>
<dbReference type="InterPro" id="IPR012947">
    <property type="entry name" value="tRNA_SAD"/>
</dbReference>
<protein>
    <recommendedName>
        <fullName evidence="4">Alanine--tRNA ligase</fullName>
        <ecNumber evidence="3">6.1.1.7</ecNumber>
    </recommendedName>
    <alternativeName>
        <fullName evidence="15">Alanyl-tRNA synthetase</fullName>
    </alternativeName>
</protein>
<dbReference type="Proteomes" id="UP000218238">
    <property type="component" value="Unassembled WGS sequence"/>
</dbReference>
<evidence type="ECO:0000313" key="19">
    <source>
        <dbReference type="EMBL" id="PAX47069.1"/>
    </source>
</evidence>
<comment type="function">
    <text evidence="14">Catalyzes the attachment of alanine to tRNA(Ala) in a two-step reaction: alanine is first activated by ATP to form Ala-AMP and then transferred to the acceptor end of tRNA(Ala). Also edits incorrectly charged Ser-tRNA(Ala) and Gly-tRNA(Ala) via its editing domain.</text>
</comment>
<feature type="domain" description="Alanyl-transfer RNA synthetases family profile" evidence="18">
    <location>
        <begin position="1"/>
        <end position="200"/>
    </location>
</feature>
<keyword evidence="20" id="KW-1185">Reference proteome</keyword>
<dbReference type="PANTHER" id="PTHR11777:SF9">
    <property type="entry name" value="ALANINE--TRNA LIGASE, CYTOPLASMIC"/>
    <property type="match status" value="1"/>
</dbReference>
<dbReference type="PANTHER" id="PTHR11777">
    <property type="entry name" value="ALANYL-TRNA SYNTHETASE"/>
    <property type="match status" value="1"/>
</dbReference>
<dbReference type="PROSITE" id="PS50860">
    <property type="entry name" value="AA_TRNA_LIGASE_II_ALA"/>
    <property type="match status" value="1"/>
</dbReference>
<dbReference type="GO" id="GO:0000049">
    <property type="term" value="F:tRNA binding"/>
    <property type="evidence" value="ECO:0007669"/>
    <property type="project" value="UniProtKB-KW"/>
</dbReference>
<evidence type="ECO:0000256" key="10">
    <source>
        <dbReference type="ARBA" id="ARBA00022840"/>
    </source>
</evidence>
<dbReference type="SUPFAM" id="SSF55186">
    <property type="entry name" value="ThrRS/AlaRS common domain"/>
    <property type="match status" value="1"/>
</dbReference>
<evidence type="ECO:0000256" key="12">
    <source>
        <dbReference type="ARBA" id="ARBA00022917"/>
    </source>
</evidence>
<dbReference type="InterPro" id="IPR050058">
    <property type="entry name" value="Ala-tRNA_ligase"/>
</dbReference>
<comment type="cofactor">
    <cofactor evidence="1">
        <name>Zn(2+)</name>
        <dbReference type="ChEBI" id="CHEBI:29105"/>
    </cofactor>
</comment>
<dbReference type="InterPro" id="IPR018163">
    <property type="entry name" value="Thr/Ala-tRNA-synth_IIc_edit"/>
</dbReference>
<dbReference type="SMART" id="SM00863">
    <property type="entry name" value="tRNA_SAD"/>
    <property type="match status" value="1"/>
</dbReference>
<keyword evidence="9" id="KW-0862">Zinc</keyword>
<organism evidence="19 20">
    <name type="scientific">Brunnivagina elsteri CCALA 953</name>
    <dbReference type="NCBI Taxonomy" id="987040"/>
    <lineage>
        <taxon>Bacteria</taxon>
        <taxon>Bacillati</taxon>
        <taxon>Cyanobacteriota</taxon>
        <taxon>Cyanophyceae</taxon>
        <taxon>Nostocales</taxon>
        <taxon>Calotrichaceae</taxon>
        <taxon>Brunnivagina</taxon>
    </lineage>
</organism>
<dbReference type="FunFam" id="3.30.54.20:FF:000001">
    <property type="entry name" value="Alanine--tRNA ligase"/>
    <property type="match status" value="1"/>
</dbReference>
<dbReference type="Pfam" id="PF07973">
    <property type="entry name" value="tRNA_SAD"/>
    <property type="match status" value="1"/>
</dbReference>
<dbReference type="FunFam" id="3.10.310.40:FF:000001">
    <property type="entry name" value="Alanine--tRNA ligase"/>
    <property type="match status" value="1"/>
</dbReference>
<dbReference type="Gene3D" id="3.30.54.20">
    <property type="match status" value="1"/>
</dbReference>
<feature type="coiled-coil region" evidence="17">
    <location>
        <begin position="223"/>
        <end position="250"/>
    </location>
</feature>
<gene>
    <name evidence="19" type="ORF">CK510_28935</name>
</gene>
<keyword evidence="12" id="KW-0648">Protein biosynthesis</keyword>
<dbReference type="GO" id="GO:0005524">
    <property type="term" value="F:ATP binding"/>
    <property type="evidence" value="ECO:0007669"/>
    <property type="project" value="UniProtKB-KW"/>
</dbReference>
<dbReference type="RefSeq" id="WP_245912490.1">
    <property type="nucleotide sequence ID" value="NZ_NTFS01000603.1"/>
</dbReference>
<keyword evidence="11" id="KW-0694">RNA-binding</keyword>
<evidence type="ECO:0000256" key="4">
    <source>
        <dbReference type="ARBA" id="ARBA00017959"/>
    </source>
</evidence>
<keyword evidence="6 19" id="KW-0436">Ligase</keyword>
<keyword evidence="7" id="KW-0479">Metal-binding</keyword>
<evidence type="ECO:0000313" key="20">
    <source>
        <dbReference type="Proteomes" id="UP000218238"/>
    </source>
</evidence>
<reference evidence="19 20" key="1">
    <citation type="submission" date="2017-08" db="EMBL/GenBank/DDBJ databases">
        <title>Draft genome sequence of filamentous cyanobacterium Calothrix elsteri CCALA 953.</title>
        <authorList>
            <person name="Gagunashvili A.N."/>
            <person name="Elster J."/>
            <person name="Andresson O.S."/>
        </authorList>
    </citation>
    <scope>NUCLEOTIDE SEQUENCE [LARGE SCALE GENOMIC DNA]</scope>
    <source>
        <strain evidence="19 20">CCALA 953</strain>
    </source>
</reference>
<dbReference type="FunFam" id="3.30.980.10:FF:000004">
    <property type="entry name" value="Alanine--tRNA ligase, cytoplasmic"/>
    <property type="match status" value="1"/>
</dbReference>
<evidence type="ECO:0000256" key="2">
    <source>
        <dbReference type="ARBA" id="ARBA00008226"/>
    </source>
</evidence>
<sequence>GYISGDGIVIRIDDVKKESDFFVHFGRVERGTIRVGDTVTAQIDRACRRRAQANHTATHLLQAALKKIVDEGISQAGSLVNFDRLRFDFNCPRALTSEEVQQVEELVNTWISEAHPAKIEVLSLSDAKAKGATAMFGEKYGSEVRVIDFVGVSMELCGGTHVSNTAEIGVFKIISEAGISSGVRRIEAVSGSAILDYLNVRDKVVKDLSDRFKVKPEEISDRITGLQNEVKNLQKEAGNLKGELAIAKSDSLLANAETVGEFKILVARIDNVDAASLQTAGERLQQKLGTNAAVVLGSVPEAGKVTLVAAFGTDVNKKGLQAGKFIGAIAKICGGGGGGKPNIAQAGGRDSNKLGDAIAQAKNDLISGLG</sequence>
<evidence type="ECO:0000256" key="1">
    <source>
        <dbReference type="ARBA" id="ARBA00001947"/>
    </source>
</evidence>
<dbReference type="EMBL" id="NTFS01000603">
    <property type="protein sequence ID" value="PAX47069.1"/>
    <property type="molecule type" value="Genomic_DNA"/>
</dbReference>
<keyword evidence="5" id="KW-0820">tRNA-binding</keyword>
<comment type="similarity">
    <text evidence="2">Belongs to the class-II aminoacyl-tRNA synthetase family.</text>
</comment>
<evidence type="ECO:0000256" key="17">
    <source>
        <dbReference type="SAM" id="Coils"/>
    </source>
</evidence>
<evidence type="ECO:0000256" key="14">
    <source>
        <dbReference type="ARBA" id="ARBA00024779"/>
    </source>
</evidence>
<dbReference type="InterPro" id="IPR018165">
    <property type="entry name" value="Ala-tRNA-synth_IIc_core"/>
</dbReference>
<evidence type="ECO:0000256" key="8">
    <source>
        <dbReference type="ARBA" id="ARBA00022741"/>
    </source>
</evidence>
<evidence type="ECO:0000256" key="5">
    <source>
        <dbReference type="ARBA" id="ARBA00022555"/>
    </source>
</evidence>
<dbReference type="GO" id="GO:0004813">
    <property type="term" value="F:alanine-tRNA ligase activity"/>
    <property type="evidence" value="ECO:0007669"/>
    <property type="project" value="UniProtKB-EC"/>
</dbReference>
<dbReference type="Gene3D" id="6.10.250.550">
    <property type="match status" value="1"/>
</dbReference>
<evidence type="ECO:0000256" key="15">
    <source>
        <dbReference type="ARBA" id="ARBA00032577"/>
    </source>
</evidence>
<keyword evidence="10" id="KW-0067">ATP-binding</keyword>
<keyword evidence="13" id="KW-0030">Aminoacyl-tRNA synthetase</keyword>
<evidence type="ECO:0000256" key="7">
    <source>
        <dbReference type="ARBA" id="ARBA00022723"/>
    </source>
</evidence>
<keyword evidence="17" id="KW-0175">Coiled coil</keyword>
<dbReference type="Pfam" id="PF02272">
    <property type="entry name" value="DHHA1"/>
    <property type="match status" value="1"/>
</dbReference>
<evidence type="ECO:0000259" key="18">
    <source>
        <dbReference type="PROSITE" id="PS50860"/>
    </source>
</evidence>
<comment type="caution">
    <text evidence="19">The sequence shown here is derived from an EMBL/GenBank/DDBJ whole genome shotgun (WGS) entry which is preliminary data.</text>
</comment>
<dbReference type="GO" id="GO:0002161">
    <property type="term" value="F:aminoacyl-tRNA deacylase activity"/>
    <property type="evidence" value="ECO:0007669"/>
    <property type="project" value="TreeGrafter"/>
</dbReference>
<evidence type="ECO:0000256" key="6">
    <source>
        <dbReference type="ARBA" id="ARBA00022598"/>
    </source>
</evidence>
<proteinExistence type="inferred from homology"/>
<evidence type="ECO:0000256" key="16">
    <source>
        <dbReference type="ARBA" id="ARBA00048300"/>
    </source>
</evidence>
<dbReference type="Gene3D" id="3.30.980.10">
    <property type="entry name" value="Threonyl-trna Synthetase, Chain A, domain 2"/>
    <property type="match status" value="1"/>
</dbReference>
<name>A0A2A2TAK9_9CYAN</name>
<dbReference type="GO" id="GO:0005829">
    <property type="term" value="C:cytosol"/>
    <property type="evidence" value="ECO:0007669"/>
    <property type="project" value="TreeGrafter"/>
</dbReference>
<dbReference type="AlphaFoldDB" id="A0A2A2TAK9"/>
<dbReference type="Gene3D" id="3.10.310.40">
    <property type="match status" value="1"/>
</dbReference>
<evidence type="ECO:0000256" key="3">
    <source>
        <dbReference type="ARBA" id="ARBA00013168"/>
    </source>
</evidence>